<keyword evidence="6" id="KW-0698">rRNA processing</keyword>
<evidence type="ECO:0000256" key="10">
    <source>
        <dbReference type="ARBA" id="ARBA00022840"/>
    </source>
</evidence>
<feature type="compositionally biased region" description="Acidic residues" evidence="12">
    <location>
        <begin position="600"/>
        <end position="617"/>
    </location>
</feature>
<dbReference type="GO" id="GO:0005524">
    <property type="term" value="F:ATP binding"/>
    <property type="evidence" value="ECO:0007669"/>
    <property type="project" value="UniProtKB-KW"/>
</dbReference>
<dbReference type="GO" id="GO:0005730">
    <property type="term" value="C:nucleolus"/>
    <property type="evidence" value="ECO:0007669"/>
    <property type="project" value="UniProtKB-SubCell"/>
</dbReference>
<comment type="subcellular location">
    <subcellularLocation>
        <location evidence="2">Nucleus</location>
        <location evidence="2">Nucleolus</location>
    </subcellularLocation>
</comment>
<dbReference type="AlphaFoldDB" id="A0AAN7HK04"/>
<evidence type="ECO:0000256" key="12">
    <source>
        <dbReference type="SAM" id="MobiDB-lite"/>
    </source>
</evidence>
<accession>A0AAN7HK04</accession>
<dbReference type="GO" id="GO:0000448">
    <property type="term" value="P:cleavage in ITS2 between 5.8S rRNA and LSU-rRNA of tricistronic rRNA transcript (SSU-rRNA, 5.8S rRNA, LSU-rRNA)"/>
    <property type="evidence" value="ECO:0007669"/>
    <property type="project" value="TreeGrafter"/>
</dbReference>
<dbReference type="Gene3D" id="3.40.50.300">
    <property type="entry name" value="P-loop containing nucleotide triphosphate hydrolases"/>
    <property type="match status" value="1"/>
</dbReference>
<evidence type="ECO:0000259" key="13">
    <source>
        <dbReference type="Pfam" id="PF16575"/>
    </source>
</evidence>
<comment type="caution">
    <text evidence="14">The sequence shown here is derived from an EMBL/GenBank/DDBJ whole genome shotgun (WGS) entry which is preliminary data.</text>
</comment>
<evidence type="ECO:0000256" key="6">
    <source>
        <dbReference type="ARBA" id="ARBA00022552"/>
    </source>
</evidence>
<dbReference type="Proteomes" id="UP001303760">
    <property type="component" value="Unassembled WGS sequence"/>
</dbReference>
<keyword evidence="10" id="KW-0067">ATP-binding</keyword>
<dbReference type="InterPro" id="IPR032319">
    <property type="entry name" value="CLP1_P"/>
</dbReference>
<comment type="function">
    <text evidence="1">Polynucleotide 5'-kinase involved in rRNA processing.</text>
</comment>
<evidence type="ECO:0000256" key="3">
    <source>
        <dbReference type="ARBA" id="ARBA00011003"/>
    </source>
</evidence>
<evidence type="ECO:0000313" key="14">
    <source>
        <dbReference type="EMBL" id="KAK4242914.1"/>
    </source>
</evidence>
<evidence type="ECO:0000313" key="15">
    <source>
        <dbReference type="Proteomes" id="UP001303760"/>
    </source>
</evidence>
<evidence type="ECO:0000256" key="2">
    <source>
        <dbReference type="ARBA" id="ARBA00004604"/>
    </source>
</evidence>
<feature type="domain" description="Clp1 P-loop" evidence="13">
    <location>
        <begin position="196"/>
        <end position="395"/>
    </location>
</feature>
<dbReference type="GO" id="GO:0051731">
    <property type="term" value="F:polynucleotide 5'-hydroxyl-kinase activity"/>
    <property type="evidence" value="ECO:0007669"/>
    <property type="project" value="InterPro"/>
</dbReference>
<evidence type="ECO:0000256" key="9">
    <source>
        <dbReference type="ARBA" id="ARBA00022777"/>
    </source>
</evidence>
<feature type="region of interest" description="Disordered" evidence="12">
    <location>
        <begin position="473"/>
        <end position="520"/>
    </location>
</feature>
<reference evidence="14" key="1">
    <citation type="journal article" date="2023" name="Mol. Phylogenet. Evol.">
        <title>Genome-scale phylogeny and comparative genomics of the fungal order Sordariales.</title>
        <authorList>
            <person name="Hensen N."/>
            <person name="Bonometti L."/>
            <person name="Westerberg I."/>
            <person name="Brannstrom I.O."/>
            <person name="Guillou S."/>
            <person name="Cros-Aarteil S."/>
            <person name="Calhoun S."/>
            <person name="Haridas S."/>
            <person name="Kuo A."/>
            <person name="Mondo S."/>
            <person name="Pangilinan J."/>
            <person name="Riley R."/>
            <person name="LaButti K."/>
            <person name="Andreopoulos B."/>
            <person name="Lipzen A."/>
            <person name="Chen C."/>
            <person name="Yan M."/>
            <person name="Daum C."/>
            <person name="Ng V."/>
            <person name="Clum A."/>
            <person name="Steindorff A."/>
            <person name="Ohm R.A."/>
            <person name="Martin F."/>
            <person name="Silar P."/>
            <person name="Natvig D.O."/>
            <person name="Lalanne C."/>
            <person name="Gautier V."/>
            <person name="Ament-Velasquez S.L."/>
            <person name="Kruys A."/>
            <person name="Hutchinson M.I."/>
            <person name="Powell A.J."/>
            <person name="Barry K."/>
            <person name="Miller A.N."/>
            <person name="Grigoriev I.V."/>
            <person name="Debuchy R."/>
            <person name="Gladieux P."/>
            <person name="Hiltunen Thoren M."/>
            <person name="Johannesson H."/>
        </authorList>
    </citation>
    <scope>NUCLEOTIDE SEQUENCE</scope>
    <source>
        <strain evidence="14">CBS 532.94</strain>
    </source>
</reference>
<evidence type="ECO:0000256" key="4">
    <source>
        <dbReference type="ARBA" id="ARBA00018706"/>
    </source>
</evidence>
<comment type="similarity">
    <text evidence="3">Belongs to the Clp1 family. NOL9/GRC3 subfamily.</text>
</comment>
<dbReference type="SUPFAM" id="SSF52540">
    <property type="entry name" value="P-loop containing nucleoside triphosphate hydrolases"/>
    <property type="match status" value="1"/>
</dbReference>
<feature type="region of interest" description="Disordered" evidence="12">
    <location>
        <begin position="585"/>
        <end position="622"/>
    </location>
</feature>
<dbReference type="InterPro" id="IPR027417">
    <property type="entry name" value="P-loop_NTPase"/>
</dbReference>
<dbReference type="FunFam" id="3.40.50.300:FF:001156">
    <property type="entry name" value="Polynucleotide 5-hydroxyl-kinase grc3"/>
    <property type="match status" value="1"/>
</dbReference>
<gene>
    <name evidence="14" type="ORF">C8A03DRAFT_39859</name>
</gene>
<name>A0AAN7HK04_9PEZI</name>
<dbReference type="EMBL" id="MU860003">
    <property type="protein sequence ID" value="KAK4242914.1"/>
    <property type="molecule type" value="Genomic_DNA"/>
</dbReference>
<evidence type="ECO:0000256" key="1">
    <source>
        <dbReference type="ARBA" id="ARBA00003798"/>
    </source>
</evidence>
<keyword evidence="9" id="KW-0418">Kinase</keyword>
<evidence type="ECO:0000256" key="11">
    <source>
        <dbReference type="ARBA" id="ARBA00023242"/>
    </source>
</evidence>
<sequence length="671" mass="73383">MSAFAARQQLWRAAASRNRLCVCRPNPERRGPNKKNFQRKAGGRIVLTTPEPERLVILGSYGVKVREGEVTVAGAILTAADGVQWVHAPHCHALPVLRTADDTVLELQPHPTAKGLRQLAKLNPAFAKIWNETHPQEPGSGRARKSPDTFQIIYTSEDVPKRAFLQELVSPAEWNKKLSGLASVKRKGTPVIFLCGPKSSGKSTFGRVLANRLMTDRGGVKSKAWSSVMVLDVDPGQPEYSPPGVISLCKTTAPNLSPSFCHPTLAPTEGQQLRAHAIASVTPALDPVHFIECVLDLFNHYRRSPDAKLPLVINTPGWIQGTGLDILAELITAIRPTEVVYMSQDGPEETVNTLQSACATISPPTPFSTLPSQPSDISSRTGLHFRTMQTMSYFHLRQPSQQQQQQQYTTWDPTPLTELRPWRVRYAGAPHKRGFLGVLCYDHQPAPELLAEAINGTVLALVKAESRAAFRDLLPPSDADTDTDPISSPDTPKTFSSEKEESSERIPLIPNPQGRTLDPRHSHLRGLVLVRGIDTQRKELQLLTPLGSEVVAGLAGEETLLVAGRFDTPSWAYSEALYRRAHVRAHGEEGDSGSGSDSEGGAEGDDSRDSEESELGEVQERVVFNDGGEKAVAGLGSGQMEKVPWVEMLHGGQKRAVGSKVWRVRRDLGRN</sequence>
<keyword evidence="7" id="KW-0808">Transferase</keyword>
<dbReference type="PANTHER" id="PTHR12755:SF3">
    <property type="entry name" value="POLYNUCLEOTIDE 5'-HYDROXYL-KINASE NOL9"/>
    <property type="match status" value="1"/>
</dbReference>
<evidence type="ECO:0000256" key="5">
    <source>
        <dbReference type="ARBA" id="ARBA00019824"/>
    </source>
</evidence>
<dbReference type="InterPro" id="IPR045116">
    <property type="entry name" value="Clp1/Grc3"/>
</dbReference>
<dbReference type="Pfam" id="PF16575">
    <property type="entry name" value="CLP1_P"/>
    <property type="match status" value="1"/>
</dbReference>
<keyword evidence="11" id="KW-0539">Nucleus</keyword>
<reference evidence="14" key="2">
    <citation type="submission" date="2023-05" db="EMBL/GenBank/DDBJ databases">
        <authorList>
            <consortium name="Lawrence Berkeley National Laboratory"/>
            <person name="Steindorff A."/>
            <person name="Hensen N."/>
            <person name="Bonometti L."/>
            <person name="Westerberg I."/>
            <person name="Brannstrom I.O."/>
            <person name="Guillou S."/>
            <person name="Cros-Aarteil S."/>
            <person name="Calhoun S."/>
            <person name="Haridas S."/>
            <person name="Kuo A."/>
            <person name="Mondo S."/>
            <person name="Pangilinan J."/>
            <person name="Riley R."/>
            <person name="Labutti K."/>
            <person name="Andreopoulos B."/>
            <person name="Lipzen A."/>
            <person name="Chen C."/>
            <person name="Yanf M."/>
            <person name="Daum C."/>
            <person name="Ng V."/>
            <person name="Clum A."/>
            <person name="Ohm R."/>
            <person name="Martin F."/>
            <person name="Silar P."/>
            <person name="Natvig D."/>
            <person name="Lalanne C."/>
            <person name="Gautier V."/>
            <person name="Ament-Velasquez S.L."/>
            <person name="Kruys A."/>
            <person name="Hutchinson M.I."/>
            <person name="Powell A.J."/>
            <person name="Barry K."/>
            <person name="Miller A.N."/>
            <person name="Grigoriev I.V."/>
            <person name="Debuchy R."/>
            <person name="Gladieux P."/>
            <person name="Thoren M.H."/>
            <person name="Johannesson H."/>
        </authorList>
    </citation>
    <scope>NUCLEOTIDE SEQUENCE</scope>
    <source>
        <strain evidence="14">CBS 532.94</strain>
    </source>
</reference>
<dbReference type="PANTHER" id="PTHR12755">
    <property type="entry name" value="CLEAVAGE/POLYADENYLATION FACTOR IA SUBUNIT CLP1P"/>
    <property type="match status" value="1"/>
</dbReference>
<proteinExistence type="inferred from homology"/>
<evidence type="ECO:0000256" key="8">
    <source>
        <dbReference type="ARBA" id="ARBA00022741"/>
    </source>
</evidence>
<keyword evidence="8" id="KW-0547">Nucleotide-binding</keyword>
<keyword evidence="15" id="KW-1185">Reference proteome</keyword>
<protein>
    <recommendedName>
        <fullName evidence="5">Polynucleotide 5'-hydroxyl-kinase GRC3</fullName>
    </recommendedName>
    <alternativeName>
        <fullName evidence="4">Polynucleotide 5'-hydroxyl-kinase grc3</fullName>
    </alternativeName>
</protein>
<organism evidence="14 15">
    <name type="scientific">Achaetomium macrosporum</name>
    <dbReference type="NCBI Taxonomy" id="79813"/>
    <lineage>
        <taxon>Eukaryota</taxon>
        <taxon>Fungi</taxon>
        <taxon>Dikarya</taxon>
        <taxon>Ascomycota</taxon>
        <taxon>Pezizomycotina</taxon>
        <taxon>Sordariomycetes</taxon>
        <taxon>Sordariomycetidae</taxon>
        <taxon>Sordariales</taxon>
        <taxon>Chaetomiaceae</taxon>
        <taxon>Achaetomium</taxon>
    </lineage>
</organism>
<evidence type="ECO:0000256" key="7">
    <source>
        <dbReference type="ARBA" id="ARBA00022679"/>
    </source>
</evidence>